<gene>
    <name evidence="2" type="ORF">MNBD_GAMMA13-257</name>
</gene>
<dbReference type="Gene3D" id="2.40.50.100">
    <property type="match status" value="1"/>
</dbReference>
<accession>A0A3B0YEP0</accession>
<keyword evidence="1" id="KW-0812">Transmembrane</keyword>
<reference evidence="2" key="1">
    <citation type="submission" date="2018-06" db="EMBL/GenBank/DDBJ databases">
        <authorList>
            <person name="Zhirakovskaya E."/>
        </authorList>
    </citation>
    <scope>NUCLEOTIDE SEQUENCE</scope>
</reference>
<protein>
    <submittedName>
        <fullName evidence="2">Efflux transporter, RND family, MFP subunit, AcrA/E family</fullName>
    </submittedName>
</protein>
<evidence type="ECO:0000256" key="1">
    <source>
        <dbReference type="SAM" id="Phobius"/>
    </source>
</evidence>
<evidence type="ECO:0000313" key="2">
    <source>
        <dbReference type="EMBL" id="VAW79375.1"/>
    </source>
</evidence>
<dbReference type="Gene3D" id="2.40.420.20">
    <property type="match status" value="1"/>
</dbReference>
<dbReference type="Gene3D" id="1.10.287.470">
    <property type="entry name" value="Helix hairpin bin"/>
    <property type="match status" value="1"/>
</dbReference>
<dbReference type="SUPFAM" id="SSF111369">
    <property type="entry name" value="HlyD-like secretion proteins"/>
    <property type="match status" value="2"/>
</dbReference>
<keyword evidence="1" id="KW-0472">Membrane</keyword>
<organism evidence="2">
    <name type="scientific">hydrothermal vent metagenome</name>
    <dbReference type="NCBI Taxonomy" id="652676"/>
    <lineage>
        <taxon>unclassified sequences</taxon>
        <taxon>metagenomes</taxon>
        <taxon>ecological metagenomes</taxon>
    </lineage>
</organism>
<dbReference type="GO" id="GO:0015562">
    <property type="term" value="F:efflux transmembrane transporter activity"/>
    <property type="evidence" value="ECO:0007669"/>
    <property type="project" value="TreeGrafter"/>
</dbReference>
<proteinExistence type="predicted"/>
<dbReference type="Gene3D" id="2.40.30.170">
    <property type="match status" value="1"/>
</dbReference>
<sequence length="413" mass="44585">MASLDYYPVGRALAPACSISRQNRRCRLLTLFPSLVLPVVLGFGLAPVSAESATTGQIITVEASSAANAMTLGGTVVAYKQVMLTAQIPGRVDFIAGVEGDAFKADDILVAIDDDDLLAKRRAAIAQLNNAGSQIANAQVQYNREMISPQSRSITRSGGMGLPSMMDQMFTQPFAQMMPGDYGGDHYVDRQADLYRSGTQLTQAQNHRLTSQSHLDEIDAKLRDTRSFAPFTGVIVHKLVEQGDTVQPGQPLIEFADLTYLQVRVDVPVRLVSGLEKGMLVPVKIDVGNVRVDARVAQIFPTADAVRHTVIVKFDLPTNIPGGPGMYAEVMIPDVSTDVSNVPVIPDSAVLWRGSLPAIYVATADNRKELRLIRLGDYVSGNQVSVLSGLSVGDRIYVTPPADTSSDWSKRSK</sequence>
<dbReference type="AlphaFoldDB" id="A0A3B0YEP0"/>
<keyword evidence="1" id="KW-1133">Transmembrane helix</keyword>
<dbReference type="GO" id="GO:1990281">
    <property type="term" value="C:efflux pump complex"/>
    <property type="evidence" value="ECO:0007669"/>
    <property type="project" value="TreeGrafter"/>
</dbReference>
<dbReference type="InterPro" id="IPR006143">
    <property type="entry name" value="RND_pump_MFP"/>
</dbReference>
<dbReference type="NCBIfam" id="TIGR01730">
    <property type="entry name" value="RND_mfp"/>
    <property type="match status" value="1"/>
</dbReference>
<dbReference type="EMBL" id="UOFK01000187">
    <property type="protein sequence ID" value="VAW79375.1"/>
    <property type="molecule type" value="Genomic_DNA"/>
</dbReference>
<dbReference type="PANTHER" id="PTHR30469">
    <property type="entry name" value="MULTIDRUG RESISTANCE PROTEIN MDTA"/>
    <property type="match status" value="1"/>
</dbReference>
<name>A0A3B0YEP0_9ZZZZ</name>
<feature type="transmembrane region" description="Helical" evidence="1">
    <location>
        <begin position="28"/>
        <end position="48"/>
    </location>
</feature>